<dbReference type="PIRSF" id="PIRSF001434">
    <property type="entry name" value="CGS"/>
    <property type="match status" value="1"/>
</dbReference>
<dbReference type="InterPro" id="IPR054542">
    <property type="entry name" value="Cys_met_metab_PP"/>
</dbReference>
<evidence type="ECO:0000313" key="5">
    <source>
        <dbReference type="EMBL" id="GHJ88023.1"/>
    </source>
</evidence>
<dbReference type="PROSITE" id="PS00868">
    <property type="entry name" value="CYS_MET_METAB_PP"/>
    <property type="match status" value="1"/>
</dbReference>
<dbReference type="FunFam" id="3.40.640.10:FF:000072">
    <property type="entry name" value="Putative cystathionine beta-lyase"/>
    <property type="match status" value="1"/>
</dbReference>
<accession>A0A8H3TW94</accession>
<gene>
    <name evidence="5" type="ORF">NliqN6_4425</name>
</gene>
<protein>
    <recommendedName>
        <fullName evidence="7">Cystathionine gamma-synthase</fullName>
    </recommendedName>
</protein>
<dbReference type="GO" id="GO:0030170">
    <property type="term" value="F:pyridoxal phosphate binding"/>
    <property type="evidence" value="ECO:0007669"/>
    <property type="project" value="InterPro"/>
</dbReference>
<dbReference type="InterPro" id="IPR000277">
    <property type="entry name" value="Cys/Met-Metab_PyrdxlP-dep_enz"/>
</dbReference>
<proteinExistence type="inferred from homology"/>
<evidence type="ECO:0000313" key="6">
    <source>
        <dbReference type="Proteomes" id="UP000620104"/>
    </source>
</evidence>
<dbReference type="PANTHER" id="PTHR11808">
    <property type="entry name" value="TRANS-SULFURATION ENZYME FAMILY MEMBER"/>
    <property type="match status" value="1"/>
</dbReference>
<sequence length="405" mass="44912">MSDRHMPALSTLTVHGDDDVNKIPSSLQQEVSDVAPAMHVSTTFRYSRNPEELVEAKDVDLETLETHVYSRETAPNTTRLEAILGKIIHGKVLTYSSGLSAIFAAYTWFKPRKVSIGGGYHGSHSILAIHSRLTGLELLPLDCDAEELSEGDVIHLETPINPFGTAYDIAYYAEKAHKKGALLFVDSTFGPPVLQDPFKHGADIVLHSGTKYFGGHSDLLCGVLAVRDDAWGRKAYSGLWNDRMSLGSVIGNMEAWLCVRSLRTLELRVRQASRSTGEIVQWLDEAMRGGDDAEVIKRCVKEVHHSSLQARQPGNEYLETQMPNGHGPVFALTMQNPEMAKTLPSLLQYFHHATSLGGVESLVEWRAMSDETVDRALVRFSIGVEDGRDLKEDLRQGLKKLCEKF</sequence>
<dbReference type="Gene3D" id="3.90.1150.10">
    <property type="entry name" value="Aspartate Aminotransferase, domain 1"/>
    <property type="match status" value="1"/>
</dbReference>
<evidence type="ECO:0000256" key="3">
    <source>
        <dbReference type="PIRSR" id="PIRSR001434-2"/>
    </source>
</evidence>
<dbReference type="GO" id="GO:0019346">
    <property type="term" value="P:transsulfuration"/>
    <property type="evidence" value="ECO:0007669"/>
    <property type="project" value="InterPro"/>
</dbReference>
<dbReference type="EMBL" id="BLZA01000028">
    <property type="protein sequence ID" value="GHJ88023.1"/>
    <property type="molecule type" value="Genomic_DNA"/>
</dbReference>
<dbReference type="Pfam" id="PF01053">
    <property type="entry name" value="Cys_Met_Meta_PP"/>
    <property type="match status" value="1"/>
</dbReference>
<feature type="modified residue" description="N6-(pyridoxal phosphate)lysine" evidence="3">
    <location>
        <position position="211"/>
    </location>
</feature>
<keyword evidence="6" id="KW-1185">Reference proteome</keyword>
<evidence type="ECO:0000256" key="4">
    <source>
        <dbReference type="RuleBase" id="RU362118"/>
    </source>
</evidence>
<reference evidence="5" key="1">
    <citation type="submission" date="2020-07" db="EMBL/GenBank/DDBJ databases">
        <title>Draft Genome Sequence of a Deep-Sea Yeast, Naganishia (Cryptococcus) liquefaciens strain N6.</title>
        <authorList>
            <person name="Han Y.W."/>
            <person name="Kajitani R."/>
            <person name="Morimoto H."/>
            <person name="Parhat M."/>
            <person name="Tsubouchi H."/>
            <person name="Bakenova O."/>
            <person name="Ogata M."/>
            <person name="Argunhan B."/>
            <person name="Aoki R."/>
            <person name="Kajiwara S."/>
            <person name="Itoh T."/>
            <person name="Iwasaki H."/>
        </authorList>
    </citation>
    <scope>NUCLEOTIDE SEQUENCE</scope>
    <source>
        <strain evidence="5">N6</strain>
    </source>
</reference>
<evidence type="ECO:0008006" key="7">
    <source>
        <dbReference type="Google" id="ProtNLM"/>
    </source>
</evidence>
<comment type="cofactor">
    <cofactor evidence="1 4">
        <name>pyridoxal 5'-phosphate</name>
        <dbReference type="ChEBI" id="CHEBI:597326"/>
    </cofactor>
</comment>
<name>A0A8H3TW94_9TREE</name>
<dbReference type="Gene3D" id="3.40.640.10">
    <property type="entry name" value="Type I PLP-dependent aspartate aminotransferase-like (Major domain)"/>
    <property type="match status" value="1"/>
</dbReference>
<dbReference type="InterPro" id="IPR015421">
    <property type="entry name" value="PyrdxlP-dep_Trfase_major"/>
</dbReference>
<organism evidence="5 6">
    <name type="scientific">Naganishia liquefaciens</name>
    <dbReference type="NCBI Taxonomy" id="104408"/>
    <lineage>
        <taxon>Eukaryota</taxon>
        <taxon>Fungi</taxon>
        <taxon>Dikarya</taxon>
        <taxon>Basidiomycota</taxon>
        <taxon>Agaricomycotina</taxon>
        <taxon>Tremellomycetes</taxon>
        <taxon>Filobasidiales</taxon>
        <taxon>Filobasidiaceae</taxon>
        <taxon>Naganishia</taxon>
    </lineage>
</organism>
<dbReference type="SUPFAM" id="SSF53383">
    <property type="entry name" value="PLP-dependent transferases"/>
    <property type="match status" value="1"/>
</dbReference>
<comment type="caution">
    <text evidence="5">The sequence shown here is derived from an EMBL/GenBank/DDBJ whole genome shotgun (WGS) entry which is preliminary data.</text>
</comment>
<dbReference type="InterPro" id="IPR015422">
    <property type="entry name" value="PyrdxlP-dep_Trfase_small"/>
</dbReference>
<dbReference type="Proteomes" id="UP000620104">
    <property type="component" value="Unassembled WGS sequence"/>
</dbReference>
<dbReference type="GO" id="GO:0016846">
    <property type="term" value="F:carbon-sulfur lyase activity"/>
    <property type="evidence" value="ECO:0007669"/>
    <property type="project" value="TreeGrafter"/>
</dbReference>
<dbReference type="PANTHER" id="PTHR11808:SF35">
    <property type="entry name" value="CYSTATHIONINE GAMMA-SYNTHASE (AFU_ORTHOLOGUE AFUA_7G01590)"/>
    <property type="match status" value="1"/>
</dbReference>
<dbReference type="OrthoDB" id="3512640at2759"/>
<dbReference type="AlphaFoldDB" id="A0A8H3TW94"/>
<dbReference type="InterPro" id="IPR015424">
    <property type="entry name" value="PyrdxlP-dep_Trfase"/>
</dbReference>
<dbReference type="FunFam" id="3.90.1150.10:FF:000066">
    <property type="entry name" value="Putative cystathionine beta-lyase"/>
    <property type="match status" value="1"/>
</dbReference>
<dbReference type="GO" id="GO:0005737">
    <property type="term" value="C:cytoplasm"/>
    <property type="evidence" value="ECO:0007669"/>
    <property type="project" value="TreeGrafter"/>
</dbReference>
<keyword evidence="2 3" id="KW-0663">Pyridoxal phosphate</keyword>
<evidence type="ECO:0000256" key="2">
    <source>
        <dbReference type="ARBA" id="ARBA00022898"/>
    </source>
</evidence>
<comment type="similarity">
    <text evidence="4">Belongs to the trans-sulfuration enzymes family.</text>
</comment>
<evidence type="ECO:0000256" key="1">
    <source>
        <dbReference type="ARBA" id="ARBA00001933"/>
    </source>
</evidence>